<organism evidence="2 3">
    <name type="scientific">Dryococelus australis</name>
    <dbReference type="NCBI Taxonomy" id="614101"/>
    <lineage>
        <taxon>Eukaryota</taxon>
        <taxon>Metazoa</taxon>
        <taxon>Ecdysozoa</taxon>
        <taxon>Arthropoda</taxon>
        <taxon>Hexapoda</taxon>
        <taxon>Insecta</taxon>
        <taxon>Pterygota</taxon>
        <taxon>Neoptera</taxon>
        <taxon>Polyneoptera</taxon>
        <taxon>Phasmatodea</taxon>
        <taxon>Verophasmatodea</taxon>
        <taxon>Anareolatae</taxon>
        <taxon>Phasmatidae</taxon>
        <taxon>Eurycanthinae</taxon>
        <taxon>Dryococelus</taxon>
    </lineage>
</organism>
<name>A0ABQ9HHF3_9NEOP</name>
<feature type="region of interest" description="Disordered" evidence="1">
    <location>
        <begin position="46"/>
        <end position="78"/>
    </location>
</feature>
<comment type="caution">
    <text evidence="2">The sequence shown here is derived from an EMBL/GenBank/DDBJ whole genome shotgun (WGS) entry which is preliminary data.</text>
</comment>
<dbReference type="InterPro" id="IPR009818">
    <property type="entry name" value="PAM2_motif"/>
</dbReference>
<evidence type="ECO:0000256" key="1">
    <source>
        <dbReference type="SAM" id="MobiDB-lite"/>
    </source>
</evidence>
<feature type="compositionally biased region" description="Polar residues" evidence="1">
    <location>
        <begin position="22"/>
        <end position="31"/>
    </location>
</feature>
<feature type="region of interest" description="Disordered" evidence="1">
    <location>
        <begin position="1"/>
        <end position="31"/>
    </location>
</feature>
<accession>A0ABQ9HHF3</accession>
<protein>
    <submittedName>
        <fullName evidence="2">Uncharacterized protein</fullName>
    </submittedName>
</protein>
<dbReference type="EMBL" id="JARBHB010000005">
    <property type="protein sequence ID" value="KAJ8883768.1"/>
    <property type="molecule type" value="Genomic_DNA"/>
</dbReference>
<keyword evidence="3" id="KW-1185">Reference proteome</keyword>
<gene>
    <name evidence="2" type="ORF">PR048_015622</name>
</gene>
<evidence type="ECO:0000313" key="2">
    <source>
        <dbReference type="EMBL" id="KAJ8883768.1"/>
    </source>
</evidence>
<proteinExistence type="predicted"/>
<sequence length="78" mass="8330">MANNGAPDSWEQEADSGVGDSGEQNEMSSRFSTLNVNAAEFVPSFLPRQADPLPPRIDTPVSADTPAPITNGKYLPRV</sequence>
<dbReference type="Pfam" id="PF07145">
    <property type="entry name" value="PAM2"/>
    <property type="match status" value="1"/>
</dbReference>
<evidence type="ECO:0000313" key="3">
    <source>
        <dbReference type="Proteomes" id="UP001159363"/>
    </source>
</evidence>
<reference evidence="2 3" key="1">
    <citation type="submission" date="2023-02" db="EMBL/GenBank/DDBJ databases">
        <title>LHISI_Scaffold_Assembly.</title>
        <authorList>
            <person name="Stuart O.P."/>
            <person name="Cleave R."/>
            <person name="Magrath M.J.L."/>
            <person name="Mikheyev A.S."/>
        </authorList>
    </citation>
    <scope>NUCLEOTIDE SEQUENCE [LARGE SCALE GENOMIC DNA]</scope>
    <source>
        <strain evidence="2">Daus_M_001</strain>
        <tissue evidence="2">Leg muscle</tissue>
    </source>
</reference>
<dbReference type="Proteomes" id="UP001159363">
    <property type="component" value="Chromosome 4"/>
</dbReference>